<accession>A0A9E7IGD5</accession>
<dbReference type="InterPro" id="IPR045174">
    <property type="entry name" value="Dof"/>
</dbReference>
<evidence type="ECO:0000256" key="4">
    <source>
        <dbReference type="ARBA" id="ARBA00023015"/>
    </source>
</evidence>
<proteinExistence type="predicted"/>
<organism evidence="12 13">
    <name type="scientific">Musa troglodytarum</name>
    <name type="common">fe'i banana</name>
    <dbReference type="NCBI Taxonomy" id="320322"/>
    <lineage>
        <taxon>Eukaryota</taxon>
        <taxon>Viridiplantae</taxon>
        <taxon>Streptophyta</taxon>
        <taxon>Embryophyta</taxon>
        <taxon>Tracheophyta</taxon>
        <taxon>Spermatophyta</taxon>
        <taxon>Magnoliopsida</taxon>
        <taxon>Liliopsida</taxon>
        <taxon>Zingiberales</taxon>
        <taxon>Musaceae</taxon>
        <taxon>Musa</taxon>
    </lineage>
</organism>
<keyword evidence="1 9" id="KW-0479">Metal-binding</keyword>
<feature type="non-terminal residue" evidence="12">
    <location>
        <position position="1"/>
    </location>
</feature>
<reference evidence="12" key="1">
    <citation type="submission" date="2022-05" db="EMBL/GenBank/DDBJ databases">
        <title>The Musa troglodytarum L. genome provides insights into the mechanism of non-climacteric behaviour and enrichment of carotenoids.</title>
        <authorList>
            <person name="Wang J."/>
        </authorList>
    </citation>
    <scope>NUCLEOTIDE SEQUENCE</scope>
    <source>
        <tissue evidence="12">Leaf</tissue>
    </source>
</reference>
<sequence>STRPRSSLTTKKSSPSLHFVTQVTERRPRPHKEKALDYARCNSMNTKFCYYNNYSLTQPRYFCKSCKQYWTKGEMLRNVPVGGGSRKNKRNFISFATTNSSSSSPIIAPTDTASTSRKLHANLKRQELLRLLLPIIVVAATQGIVVLLTVKHPCYNTCAALQQSSLLQ</sequence>
<protein>
    <recommendedName>
        <fullName evidence="9">Dof zinc finger protein</fullName>
    </recommendedName>
</protein>
<dbReference type="Proteomes" id="UP001055439">
    <property type="component" value="Chromosome 9"/>
</dbReference>
<keyword evidence="10" id="KW-0812">Transmembrane</keyword>
<gene>
    <name evidence="12" type="ORF">MUK42_33321</name>
</gene>
<feature type="domain" description="Dof-type" evidence="11">
    <location>
        <begin position="36"/>
        <end position="90"/>
    </location>
</feature>
<feature type="transmembrane region" description="Helical" evidence="10">
    <location>
        <begin position="128"/>
        <end position="150"/>
    </location>
</feature>
<keyword evidence="3 9" id="KW-0862">Zinc</keyword>
<keyword evidence="6 9" id="KW-0804">Transcription</keyword>
<keyword evidence="13" id="KW-1185">Reference proteome</keyword>
<dbReference type="PANTHER" id="PTHR31992">
    <property type="entry name" value="DOF ZINC FINGER PROTEIN DOF1.4-RELATED"/>
    <property type="match status" value="1"/>
</dbReference>
<dbReference type="PROSITE" id="PS50884">
    <property type="entry name" value="ZF_DOF_2"/>
    <property type="match status" value="1"/>
</dbReference>
<evidence type="ECO:0000256" key="10">
    <source>
        <dbReference type="SAM" id="Phobius"/>
    </source>
</evidence>
<evidence type="ECO:0000256" key="9">
    <source>
        <dbReference type="RuleBase" id="RU369094"/>
    </source>
</evidence>
<dbReference type="EMBL" id="CP097511">
    <property type="protein sequence ID" value="URE48733.1"/>
    <property type="molecule type" value="Genomic_DNA"/>
</dbReference>
<evidence type="ECO:0000256" key="2">
    <source>
        <dbReference type="ARBA" id="ARBA00022771"/>
    </source>
</evidence>
<evidence type="ECO:0000313" key="12">
    <source>
        <dbReference type="EMBL" id="URE48733.1"/>
    </source>
</evidence>
<keyword evidence="10" id="KW-1133">Transmembrane helix</keyword>
<dbReference type="GO" id="GO:0003700">
    <property type="term" value="F:DNA-binding transcription factor activity"/>
    <property type="evidence" value="ECO:0007669"/>
    <property type="project" value="UniProtKB-UniRule"/>
</dbReference>
<keyword evidence="4 9" id="KW-0805">Transcription regulation</keyword>
<dbReference type="GO" id="GO:0008270">
    <property type="term" value="F:zinc ion binding"/>
    <property type="evidence" value="ECO:0007669"/>
    <property type="project" value="UniProtKB-KW"/>
</dbReference>
<keyword evidence="7 8" id="KW-0539">Nucleus</keyword>
<evidence type="ECO:0000256" key="5">
    <source>
        <dbReference type="ARBA" id="ARBA00023125"/>
    </source>
</evidence>
<dbReference type="GO" id="GO:0003677">
    <property type="term" value="F:DNA binding"/>
    <property type="evidence" value="ECO:0007669"/>
    <property type="project" value="UniProtKB-UniRule"/>
</dbReference>
<keyword evidence="10" id="KW-0472">Membrane</keyword>
<dbReference type="AlphaFoldDB" id="A0A9E7IGD5"/>
<dbReference type="OrthoDB" id="1927254at2759"/>
<dbReference type="Pfam" id="PF02701">
    <property type="entry name" value="Zn_ribbon_Dof"/>
    <property type="match status" value="1"/>
</dbReference>
<dbReference type="PANTHER" id="PTHR31992:SF285">
    <property type="entry name" value="DOF ZINC FINGER PROTEIN DOF4.6"/>
    <property type="match status" value="1"/>
</dbReference>
<evidence type="ECO:0000313" key="13">
    <source>
        <dbReference type="Proteomes" id="UP001055439"/>
    </source>
</evidence>
<evidence type="ECO:0000256" key="1">
    <source>
        <dbReference type="ARBA" id="ARBA00022723"/>
    </source>
</evidence>
<dbReference type="GO" id="GO:0005634">
    <property type="term" value="C:nucleus"/>
    <property type="evidence" value="ECO:0007669"/>
    <property type="project" value="UniProtKB-SubCell"/>
</dbReference>
<keyword evidence="5 8" id="KW-0238">DNA-binding</keyword>
<keyword evidence="2 8" id="KW-0863">Zinc-finger</keyword>
<name>A0A9E7IGD5_9LILI</name>
<evidence type="ECO:0000256" key="7">
    <source>
        <dbReference type="ARBA" id="ARBA00023242"/>
    </source>
</evidence>
<evidence type="ECO:0000259" key="11">
    <source>
        <dbReference type="PROSITE" id="PS50884"/>
    </source>
</evidence>
<evidence type="ECO:0000256" key="3">
    <source>
        <dbReference type="ARBA" id="ARBA00022833"/>
    </source>
</evidence>
<evidence type="ECO:0000256" key="8">
    <source>
        <dbReference type="PROSITE-ProRule" id="PRU00071"/>
    </source>
</evidence>
<dbReference type="InterPro" id="IPR003851">
    <property type="entry name" value="Znf_Dof"/>
</dbReference>
<comment type="function">
    <text evidence="9">Transcription factor that binds specifically to a 5'-AA[AG]G-3' consensus core sequence.</text>
</comment>
<comment type="subcellular location">
    <subcellularLocation>
        <location evidence="8 9">Nucleus</location>
    </subcellularLocation>
</comment>
<evidence type="ECO:0000256" key="6">
    <source>
        <dbReference type="ARBA" id="ARBA00023163"/>
    </source>
</evidence>